<evidence type="ECO:0000259" key="1">
    <source>
        <dbReference type="Pfam" id="PF13808"/>
    </source>
</evidence>
<dbReference type="PANTHER" id="PTHR30298:SF0">
    <property type="entry name" value="PROTEIN YBFL-RELATED"/>
    <property type="match status" value="1"/>
</dbReference>
<feature type="domain" description="H repeat-associated protein N-terminal" evidence="1">
    <location>
        <begin position="16"/>
        <end position="90"/>
    </location>
</feature>
<dbReference type="NCBIfam" id="NF033564">
    <property type="entry name" value="transpos_ISAs1"/>
    <property type="match status" value="1"/>
</dbReference>
<dbReference type="InterPro" id="IPR047647">
    <property type="entry name" value="ISAs1_transpos"/>
</dbReference>
<protein>
    <submittedName>
        <fullName evidence="3">ISAs1 family transposase</fullName>
    </submittedName>
    <submittedName>
        <fullName evidence="2">Putative transposase YbfD/YdcC</fullName>
    </submittedName>
</protein>
<evidence type="ECO:0000313" key="4">
    <source>
        <dbReference type="Proteomes" id="UP000294619"/>
    </source>
</evidence>
<keyword evidence="5" id="KW-1185">Reference proteome</keyword>
<dbReference type="Proteomes" id="UP000294619">
    <property type="component" value="Unassembled WGS sequence"/>
</dbReference>
<evidence type="ECO:0000313" key="5">
    <source>
        <dbReference type="Proteomes" id="UP000305526"/>
    </source>
</evidence>
<dbReference type="PANTHER" id="PTHR30298">
    <property type="entry name" value="H REPEAT-ASSOCIATED PREDICTED TRANSPOSASE"/>
    <property type="match status" value="1"/>
</dbReference>
<dbReference type="Proteomes" id="UP000305526">
    <property type="component" value="Unassembled WGS sequence"/>
</dbReference>
<reference evidence="3 5" key="2">
    <citation type="submission" date="2019-05" db="EMBL/GenBank/DDBJ databases">
        <title>Pasteurellaceae isolates from reptiles.</title>
        <authorList>
            <person name="Bojesen A.M."/>
            <person name="Lund E."/>
        </authorList>
    </citation>
    <scope>NUCLEOTIDE SEQUENCE [LARGE SCALE GENOMIC DNA]</scope>
    <source>
        <strain evidence="3 5">ELNT2x</strain>
    </source>
</reference>
<dbReference type="Pfam" id="PF13808">
    <property type="entry name" value="DDE_Tnp_1_assoc"/>
    <property type="match status" value="1"/>
</dbReference>
<sequence>MDFFNFFAQAEEIENDAQRYSLLELIFLTMTAVLSGAKTWCDVHQFGESHLSWLRQYLPFTQGIPSKETIADLVCKLHSSQLNDIFINFVNELRQSKNLEQIPLDGKNLRNCFGNEAKSALHSITIQSKMRGVILIQHKSPRWRNEQQGVLEILQTLKLRRAIVSVYACNTQKKIVEQLKDKQADYVVALNNNHAMFRKEIAAYFHKMERENPQLIDYYDNINTGRQYKKLPVDEWLSEPMRWEGIQTVLCAESLQALRQNRKLDSKLDCYISSLNTALPQLAESIREHLSLKKRKVHWMLDVVYRDVRGLSSKDSGEKKLTSLRYYALNLARLHPAQLSLRMKLKTAACSDAFREELLFGVGE</sequence>
<dbReference type="EMBL" id="VDGV01000038">
    <property type="protein sequence ID" value="TNG92183.1"/>
    <property type="molecule type" value="Genomic_DNA"/>
</dbReference>
<accession>A0A4R3XVP3</accession>
<dbReference type="AlphaFoldDB" id="A0A4R3XVP3"/>
<name>A0A4R3XVP3_9PAST</name>
<evidence type="ECO:0000313" key="2">
    <source>
        <dbReference type="EMBL" id="TCV82871.1"/>
    </source>
</evidence>
<evidence type="ECO:0000313" key="3">
    <source>
        <dbReference type="EMBL" id="TNG92183.1"/>
    </source>
</evidence>
<reference evidence="2 4" key="1">
    <citation type="submission" date="2019-03" db="EMBL/GenBank/DDBJ databases">
        <title>Genomic Encyclopedia of Type Strains, Phase IV (KMG-IV): sequencing the most valuable type-strain genomes for metagenomic binning, comparative biology and taxonomic classification.</title>
        <authorList>
            <person name="Goeker M."/>
        </authorList>
    </citation>
    <scope>NUCLEOTIDE SEQUENCE [LARGE SCALE GENOMIC DNA]</scope>
    <source>
        <strain evidence="2 4">DSM 28140</strain>
    </source>
</reference>
<comment type="caution">
    <text evidence="2">The sequence shown here is derived from an EMBL/GenBank/DDBJ whole genome shotgun (WGS) entry which is preliminary data.</text>
</comment>
<dbReference type="InterPro" id="IPR032806">
    <property type="entry name" value="YbfD_N"/>
</dbReference>
<gene>
    <name evidence="2" type="ORF">EDC16_1198</name>
    <name evidence="3" type="ORF">FHQ21_05135</name>
</gene>
<proteinExistence type="predicted"/>
<dbReference type="RefSeq" id="WP_132968210.1">
    <property type="nucleotide sequence ID" value="NZ_LEKL01000082.1"/>
</dbReference>
<organism evidence="2 4">
    <name type="scientific">Testudinibacter aquarius</name>
    <dbReference type="NCBI Taxonomy" id="1524974"/>
    <lineage>
        <taxon>Bacteria</taxon>
        <taxon>Pseudomonadati</taxon>
        <taxon>Pseudomonadota</taxon>
        <taxon>Gammaproteobacteria</taxon>
        <taxon>Pasteurellales</taxon>
        <taxon>Pasteurellaceae</taxon>
        <taxon>Testudinibacter</taxon>
    </lineage>
</organism>
<dbReference type="InterPro" id="IPR051698">
    <property type="entry name" value="Transposase_11-like"/>
</dbReference>
<dbReference type="EMBL" id="SMCP01000019">
    <property type="protein sequence ID" value="TCV82871.1"/>
    <property type="molecule type" value="Genomic_DNA"/>
</dbReference>